<evidence type="ECO:0000313" key="3">
    <source>
        <dbReference type="EMBL" id="SDQ25056.1"/>
    </source>
</evidence>
<dbReference type="InterPro" id="IPR002762">
    <property type="entry name" value="CbiX-like"/>
</dbReference>
<protein>
    <submittedName>
        <fullName evidence="3">Sirohydrochlorin ferrochelatase</fullName>
    </submittedName>
</protein>
<evidence type="ECO:0000256" key="2">
    <source>
        <dbReference type="ARBA" id="ARBA00023239"/>
    </source>
</evidence>
<dbReference type="RefSeq" id="WP_236777338.1">
    <property type="nucleotide sequence ID" value="NZ_CP018863.1"/>
</dbReference>
<dbReference type="GO" id="GO:0046872">
    <property type="term" value="F:metal ion binding"/>
    <property type="evidence" value="ECO:0007669"/>
    <property type="project" value="UniProtKB-KW"/>
</dbReference>
<gene>
    <name evidence="3" type="ORF">SAMN04489742_0266</name>
</gene>
<reference evidence="3 4" key="1">
    <citation type="submission" date="2016-10" db="EMBL/GenBank/DDBJ databases">
        <authorList>
            <person name="de Groot N.N."/>
        </authorList>
    </citation>
    <scope>NUCLEOTIDE SEQUENCE [LARGE SCALE GENOMIC DNA]</scope>
    <source>
        <strain evidence="3 4">DSM 20117</strain>
    </source>
</reference>
<dbReference type="PANTHER" id="PTHR33542">
    <property type="entry name" value="SIROHYDROCHLORIN FERROCHELATASE, CHLOROPLASTIC"/>
    <property type="match status" value="1"/>
</dbReference>
<evidence type="ECO:0000313" key="4">
    <source>
        <dbReference type="Proteomes" id="UP000181917"/>
    </source>
</evidence>
<sequence length="305" mass="32112">MTATEALASTGFGRDAMLNGRLLPRRPRRIPLPAPDSSTMPDDLVCEPWGGLVDVHTAASLVGASHGTSSPAGQAAIGNLVRAVARRRPDLNVAEAFVDVQQPDVSTVLGRLKELRREAGAEERAAPGGQTRIVPLLLSAGYHVHVDLAEVAAGHEGVSVARALGPDQRLVKVLARRLQEAGLRRGDHVILGAAGSTDARAVADCETMALMLGKYLGMKVATGYISASQPELKSAVSAGRARISQWRFAARNARVLVATYLLAPGYFASLAAGCGADVVTDPLLVPDRETPAELVNLVLERFIRG</sequence>
<dbReference type="EMBL" id="FNKH01000002">
    <property type="protein sequence ID" value="SDQ25056.1"/>
    <property type="molecule type" value="Genomic_DNA"/>
</dbReference>
<dbReference type="STRING" id="37928.SAMN04489742_0266"/>
<accession>A0A1H0ZD72</accession>
<name>A0A1H0ZD72_9MICC</name>
<evidence type="ECO:0000256" key="1">
    <source>
        <dbReference type="ARBA" id="ARBA00022723"/>
    </source>
</evidence>
<dbReference type="Gene3D" id="3.40.50.1400">
    <property type="match status" value="2"/>
</dbReference>
<keyword evidence="2" id="KW-0456">Lyase</keyword>
<dbReference type="SUPFAM" id="SSF53800">
    <property type="entry name" value="Chelatase"/>
    <property type="match status" value="1"/>
</dbReference>
<dbReference type="Proteomes" id="UP000181917">
    <property type="component" value="Unassembled WGS sequence"/>
</dbReference>
<proteinExistence type="predicted"/>
<keyword evidence="4" id="KW-1185">Reference proteome</keyword>
<dbReference type="AlphaFoldDB" id="A0A1H0ZD72"/>
<dbReference type="InterPro" id="IPR050963">
    <property type="entry name" value="Sirohydro_Cobaltochel/CbiX"/>
</dbReference>
<keyword evidence="1" id="KW-0479">Metal-binding</keyword>
<dbReference type="CDD" id="cd03416">
    <property type="entry name" value="CbiX_SirB_N"/>
    <property type="match status" value="1"/>
</dbReference>
<organism evidence="3 4">
    <name type="scientific">Crystallibacter crystallopoietes</name>
    <dbReference type="NCBI Taxonomy" id="37928"/>
    <lineage>
        <taxon>Bacteria</taxon>
        <taxon>Bacillati</taxon>
        <taxon>Actinomycetota</taxon>
        <taxon>Actinomycetes</taxon>
        <taxon>Micrococcales</taxon>
        <taxon>Micrococcaceae</taxon>
        <taxon>Crystallibacter</taxon>
    </lineage>
</organism>
<dbReference type="Pfam" id="PF01903">
    <property type="entry name" value="CbiX"/>
    <property type="match status" value="1"/>
</dbReference>
<dbReference type="GO" id="GO:0016829">
    <property type="term" value="F:lyase activity"/>
    <property type="evidence" value="ECO:0007669"/>
    <property type="project" value="UniProtKB-KW"/>
</dbReference>
<dbReference type="PANTHER" id="PTHR33542:SF5">
    <property type="entry name" value="FERROCHELATASE CHE1"/>
    <property type="match status" value="1"/>
</dbReference>